<dbReference type="InterPro" id="IPR000719">
    <property type="entry name" value="Prot_kinase_dom"/>
</dbReference>
<evidence type="ECO:0000313" key="2">
    <source>
        <dbReference type="EMBL" id="EFC45674.1"/>
    </source>
</evidence>
<dbReference type="OrthoDB" id="68483at2759"/>
<dbReference type="Proteomes" id="UP000006671">
    <property type="component" value="Unassembled WGS sequence"/>
</dbReference>
<dbReference type="GO" id="GO:0005524">
    <property type="term" value="F:ATP binding"/>
    <property type="evidence" value="ECO:0007669"/>
    <property type="project" value="InterPro"/>
</dbReference>
<dbReference type="PANTHER" id="PTHR44167">
    <property type="entry name" value="OVARIAN-SPECIFIC SERINE/THREONINE-PROTEIN KINASE LOK-RELATED"/>
    <property type="match status" value="1"/>
</dbReference>
<dbReference type="PANTHER" id="PTHR44167:SF24">
    <property type="entry name" value="SERINE_THREONINE-PROTEIN KINASE CHK2"/>
    <property type="match status" value="1"/>
</dbReference>
<protein>
    <submittedName>
        <fullName evidence="2">Predicted protein</fullName>
    </submittedName>
</protein>
<dbReference type="KEGG" id="ngr:NAEGRDRAFT_66424"/>
<sequence>MYSVFGHFQYRTFDNIGTLDFNEEQLTEIGDSIIFEFYSSNLKIEEQPIKPIKETELFIDLPDEIKQFYKVIKFIGSGTNGIVYEIEHKFFKERKALKQYRQLPTIEDLEYKIVSIIIECSTIIWNSKKKKLQTIPQPSHVLRIEKYDYRYIEDHYKVEMISPLLQMSLLGFIPILKSDSNQRDALLGQIVVQNLKGLKSIHDIELSHNDIKEANILVSYYKPDVYVCLSDFELVDDSASGSISSLFGTKLYLPPETLKKNHKSTKLDIWSLGVTFFNIMCQIWDIDPLATFTDATDVCVTNGFICLGYIPSHELLNQYLNNTFRGYSNHFMTTIIKKLLVFDHLARPTSTAMLEFISKRYGMK</sequence>
<dbReference type="RefSeq" id="XP_002678418.1">
    <property type="nucleotide sequence ID" value="XM_002678372.1"/>
</dbReference>
<dbReference type="PROSITE" id="PS00108">
    <property type="entry name" value="PROTEIN_KINASE_ST"/>
    <property type="match status" value="1"/>
</dbReference>
<reference evidence="2 3" key="1">
    <citation type="journal article" date="2010" name="Cell">
        <title>The genome of Naegleria gruberi illuminates early eukaryotic versatility.</title>
        <authorList>
            <person name="Fritz-Laylin L.K."/>
            <person name="Prochnik S.E."/>
            <person name="Ginger M.L."/>
            <person name="Dacks J.B."/>
            <person name="Carpenter M.L."/>
            <person name="Field M.C."/>
            <person name="Kuo A."/>
            <person name="Paredez A."/>
            <person name="Chapman J."/>
            <person name="Pham J."/>
            <person name="Shu S."/>
            <person name="Neupane R."/>
            <person name="Cipriano M."/>
            <person name="Mancuso J."/>
            <person name="Tu H."/>
            <person name="Salamov A."/>
            <person name="Lindquist E."/>
            <person name="Shapiro H."/>
            <person name="Lucas S."/>
            <person name="Grigoriev I.V."/>
            <person name="Cande W.Z."/>
            <person name="Fulton C."/>
            <person name="Rokhsar D.S."/>
            <person name="Dawson S.C."/>
        </authorList>
    </citation>
    <scope>NUCLEOTIDE SEQUENCE [LARGE SCALE GENOMIC DNA]</scope>
    <source>
        <strain evidence="2 3">NEG-M</strain>
    </source>
</reference>
<dbReference type="SUPFAM" id="SSF56112">
    <property type="entry name" value="Protein kinase-like (PK-like)"/>
    <property type="match status" value="1"/>
</dbReference>
<dbReference type="Pfam" id="PF00069">
    <property type="entry name" value="Pkinase"/>
    <property type="match status" value="1"/>
</dbReference>
<name>D2VC28_NAEGR</name>
<organism evidence="3">
    <name type="scientific">Naegleria gruberi</name>
    <name type="common">Amoeba</name>
    <dbReference type="NCBI Taxonomy" id="5762"/>
    <lineage>
        <taxon>Eukaryota</taxon>
        <taxon>Discoba</taxon>
        <taxon>Heterolobosea</taxon>
        <taxon>Tetramitia</taxon>
        <taxon>Eutetramitia</taxon>
        <taxon>Vahlkampfiidae</taxon>
        <taxon>Naegleria</taxon>
    </lineage>
</organism>
<dbReference type="eggNOG" id="KOG0581">
    <property type="taxonomic scope" value="Eukaryota"/>
</dbReference>
<dbReference type="GeneID" id="8857203"/>
<dbReference type="InterPro" id="IPR011009">
    <property type="entry name" value="Kinase-like_dom_sf"/>
</dbReference>
<dbReference type="AlphaFoldDB" id="D2VC28"/>
<dbReference type="SMART" id="SM00220">
    <property type="entry name" value="S_TKc"/>
    <property type="match status" value="1"/>
</dbReference>
<proteinExistence type="predicted"/>
<dbReference type="GO" id="GO:0005737">
    <property type="term" value="C:cytoplasm"/>
    <property type="evidence" value="ECO:0007669"/>
    <property type="project" value="TreeGrafter"/>
</dbReference>
<evidence type="ECO:0000259" key="1">
    <source>
        <dbReference type="PROSITE" id="PS50011"/>
    </source>
</evidence>
<dbReference type="InterPro" id="IPR008271">
    <property type="entry name" value="Ser/Thr_kinase_AS"/>
</dbReference>
<evidence type="ECO:0000313" key="3">
    <source>
        <dbReference type="Proteomes" id="UP000006671"/>
    </source>
</evidence>
<dbReference type="EMBL" id="GG738862">
    <property type="protein sequence ID" value="EFC45674.1"/>
    <property type="molecule type" value="Genomic_DNA"/>
</dbReference>
<dbReference type="VEuPathDB" id="AmoebaDB:NAEGRDRAFT_66424"/>
<dbReference type="GO" id="GO:0004674">
    <property type="term" value="F:protein serine/threonine kinase activity"/>
    <property type="evidence" value="ECO:0007669"/>
    <property type="project" value="TreeGrafter"/>
</dbReference>
<feature type="domain" description="Protein kinase" evidence="1">
    <location>
        <begin position="69"/>
        <end position="361"/>
    </location>
</feature>
<dbReference type="GO" id="GO:0005634">
    <property type="term" value="C:nucleus"/>
    <property type="evidence" value="ECO:0007669"/>
    <property type="project" value="TreeGrafter"/>
</dbReference>
<dbReference type="STRING" id="5762.D2VC28"/>
<gene>
    <name evidence="2" type="ORF">NAEGRDRAFT_66424</name>
</gene>
<dbReference type="PROSITE" id="PS50011">
    <property type="entry name" value="PROTEIN_KINASE_DOM"/>
    <property type="match status" value="1"/>
</dbReference>
<dbReference type="InParanoid" id="D2VC28"/>
<dbReference type="GO" id="GO:0044773">
    <property type="term" value="P:mitotic DNA damage checkpoint signaling"/>
    <property type="evidence" value="ECO:0007669"/>
    <property type="project" value="TreeGrafter"/>
</dbReference>
<keyword evidence="3" id="KW-1185">Reference proteome</keyword>
<dbReference type="Gene3D" id="1.10.510.10">
    <property type="entry name" value="Transferase(Phosphotransferase) domain 1"/>
    <property type="match status" value="1"/>
</dbReference>
<accession>D2VC28</accession>